<reference evidence="16 17" key="1">
    <citation type="submission" date="2019-04" db="EMBL/GenBank/DDBJ databases">
        <title>Chromosome genome assembly for Takifugu flavidus.</title>
        <authorList>
            <person name="Xiao S."/>
        </authorList>
    </citation>
    <scope>NUCLEOTIDE SEQUENCE [LARGE SCALE GENOMIC DNA]</scope>
    <source>
        <strain evidence="16">HTHZ2018</strain>
        <tissue evidence="16">Muscle</tissue>
    </source>
</reference>
<evidence type="ECO:0000256" key="10">
    <source>
        <dbReference type="ARBA" id="ARBA00023139"/>
    </source>
</evidence>
<evidence type="ECO:0000256" key="6">
    <source>
        <dbReference type="ARBA" id="ARBA00022692"/>
    </source>
</evidence>
<keyword evidence="7" id="KW-1043">Host membrane</keyword>
<dbReference type="EMBL" id="RHFK02000008">
    <property type="protein sequence ID" value="TWW71594.1"/>
    <property type="molecule type" value="Genomic_DNA"/>
</dbReference>
<evidence type="ECO:0000256" key="2">
    <source>
        <dbReference type="ARBA" id="ARBA00004531"/>
    </source>
</evidence>
<evidence type="ECO:0000256" key="13">
    <source>
        <dbReference type="ARBA" id="ARBA00023288"/>
    </source>
</evidence>
<name>A0A5C6NVT4_9TELE</name>
<evidence type="ECO:0000256" key="9">
    <source>
        <dbReference type="ARBA" id="ARBA00023136"/>
    </source>
</evidence>
<evidence type="ECO:0000256" key="5">
    <source>
        <dbReference type="ARBA" id="ARBA00022581"/>
    </source>
</evidence>
<evidence type="ECO:0000256" key="7">
    <source>
        <dbReference type="ARBA" id="ARBA00022870"/>
    </source>
</evidence>
<dbReference type="PANTHER" id="PTHR10424:SF81">
    <property type="entry name" value="ERVV2 PROTEIN"/>
    <property type="match status" value="1"/>
</dbReference>
<feature type="region of interest" description="Disordered" evidence="14">
    <location>
        <begin position="1"/>
        <end position="31"/>
    </location>
</feature>
<keyword evidence="10" id="KW-0564">Palmitate</keyword>
<dbReference type="Gene3D" id="1.10.287.210">
    <property type="match status" value="1"/>
</dbReference>
<evidence type="ECO:0000256" key="12">
    <source>
        <dbReference type="ARBA" id="ARBA00023180"/>
    </source>
</evidence>
<evidence type="ECO:0000256" key="14">
    <source>
        <dbReference type="SAM" id="MobiDB-lite"/>
    </source>
</evidence>
<keyword evidence="5" id="KW-0945">Host-virus interaction</keyword>
<proteinExistence type="predicted"/>
<evidence type="ECO:0000256" key="3">
    <source>
        <dbReference type="ARBA" id="ARBA00004563"/>
    </source>
</evidence>
<organism evidence="16 17">
    <name type="scientific">Takifugu flavidus</name>
    <name type="common">sansaifugu</name>
    <dbReference type="NCBI Taxonomy" id="433684"/>
    <lineage>
        <taxon>Eukaryota</taxon>
        <taxon>Metazoa</taxon>
        <taxon>Chordata</taxon>
        <taxon>Craniata</taxon>
        <taxon>Vertebrata</taxon>
        <taxon>Euteleostomi</taxon>
        <taxon>Actinopterygii</taxon>
        <taxon>Neopterygii</taxon>
        <taxon>Teleostei</taxon>
        <taxon>Neoteleostei</taxon>
        <taxon>Acanthomorphata</taxon>
        <taxon>Eupercaria</taxon>
        <taxon>Tetraodontiformes</taxon>
        <taxon>Tetradontoidea</taxon>
        <taxon>Tetraodontidae</taxon>
        <taxon>Takifugu</taxon>
    </lineage>
</organism>
<dbReference type="AlphaFoldDB" id="A0A5C6NVT4"/>
<comment type="caution">
    <text evidence="16">The sequence shown here is derived from an EMBL/GenBank/DDBJ whole genome shotgun (WGS) entry which is preliminary data.</text>
</comment>
<dbReference type="Pfam" id="PF00429">
    <property type="entry name" value="TLV_coat"/>
    <property type="match status" value="1"/>
</dbReference>
<evidence type="ECO:0000256" key="4">
    <source>
        <dbReference type="ARBA" id="ARBA00022511"/>
    </source>
</evidence>
<dbReference type="PANTHER" id="PTHR10424">
    <property type="entry name" value="VIRAL ENVELOPE PROTEIN"/>
    <property type="match status" value="1"/>
</dbReference>
<dbReference type="SUPFAM" id="SSF58069">
    <property type="entry name" value="Virus ectodomain"/>
    <property type="match status" value="1"/>
</dbReference>
<keyword evidence="11" id="KW-1015">Disulfide bond</keyword>
<gene>
    <name evidence="16" type="ORF">D4764_16G0000910</name>
</gene>
<evidence type="ECO:0000256" key="1">
    <source>
        <dbReference type="ARBA" id="ARBA00004402"/>
    </source>
</evidence>
<comment type="subcellular location">
    <subcellularLocation>
        <location evidence="1">Host cell membrane</location>
        <topology evidence="1">Single-pass type I membrane protein</topology>
    </subcellularLocation>
    <subcellularLocation>
        <location evidence="2">Host endomembrane system</location>
        <topology evidence="2">Peripheral membrane protein</topology>
    </subcellularLocation>
    <subcellularLocation>
        <location evidence="3">Virion membrane</location>
        <topology evidence="3">Single-pass type I membrane protein</topology>
    </subcellularLocation>
</comment>
<feature type="compositionally biased region" description="Basic and acidic residues" evidence="14">
    <location>
        <begin position="1"/>
        <end position="28"/>
    </location>
</feature>
<evidence type="ECO:0000313" key="16">
    <source>
        <dbReference type="EMBL" id="TWW71594.1"/>
    </source>
</evidence>
<evidence type="ECO:0000313" key="17">
    <source>
        <dbReference type="Proteomes" id="UP000324091"/>
    </source>
</evidence>
<dbReference type="Proteomes" id="UP000324091">
    <property type="component" value="Chromosome 16"/>
</dbReference>
<keyword evidence="13" id="KW-0449">Lipoprotein</keyword>
<dbReference type="InterPro" id="IPR018154">
    <property type="entry name" value="TLV/ENV_coat_polyprotein"/>
</dbReference>
<evidence type="ECO:0000256" key="11">
    <source>
        <dbReference type="ARBA" id="ARBA00023157"/>
    </source>
</evidence>
<keyword evidence="8 15" id="KW-1133">Transmembrane helix</keyword>
<sequence>MRSGEERRGGEERREERRERGEERRGEETMTQWGDRGLSGVAKNILRLETVDYRLKVFTNLTKVALTGVKEEMTALRLMTMQNRMALDLITAPQGGVCAMVGDYCCTFIPENDADGHLIDSALRNLTKLQKAMIDDGSPPPDWLTKMLSGWRELLFKIGMMIGIVLLVLAILACCVVPLVRGCIGRLVGSVVTLLQVEEGFLLDDDEEESEEEWINVIQDVKEMFKMS</sequence>
<keyword evidence="17" id="KW-1185">Reference proteome</keyword>
<keyword evidence="12" id="KW-0325">Glycoprotein</keyword>
<evidence type="ECO:0000256" key="15">
    <source>
        <dbReference type="SAM" id="Phobius"/>
    </source>
</evidence>
<protein>
    <submittedName>
        <fullName evidence="16">Endogenous retrovirus group FC1</fullName>
    </submittedName>
</protein>
<keyword evidence="9 15" id="KW-0472">Membrane</keyword>
<feature type="transmembrane region" description="Helical" evidence="15">
    <location>
        <begin position="154"/>
        <end position="180"/>
    </location>
</feature>
<keyword evidence="4" id="KW-1032">Host cell membrane</keyword>
<evidence type="ECO:0000256" key="8">
    <source>
        <dbReference type="ARBA" id="ARBA00022989"/>
    </source>
</evidence>
<keyword evidence="6 15" id="KW-0812">Transmembrane</keyword>
<accession>A0A5C6NVT4</accession>